<dbReference type="KEGG" id="cbat:M666_11510"/>
<reference evidence="1 2" key="1">
    <citation type="journal article" date="2014" name="Environ. Microbiol.">
        <title>Contrasting genomic patterns and infection strategies of two co-existing Bacteroidetes podovirus genera.</title>
        <authorList>
            <person name="Holmfeldt K."/>
            <person name="Howard-Varona C."/>
            <person name="Solonenko N."/>
            <person name="Sullivan M.B."/>
        </authorList>
    </citation>
    <scope>NUCLEOTIDE SEQUENCE [LARGE SCALE GENOMIC DNA]</scope>
    <source>
        <strain evidence="1 2">18</strain>
    </source>
</reference>
<dbReference type="InterPro" id="IPR053143">
    <property type="entry name" value="Arylsulfate_ST"/>
</dbReference>
<evidence type="ECO:0000313" key="2">
    <source>
        <dbReference type="Proteomes" id="UP000030786"/>
    </source>
</evidence>
<evidence type="ECO:0008006" key="3">
    <source>
        <dbReference type="Google" id="ProtNLM"/>
    </source>
</evidence>
<dbReference type="GeneID" id="78061369"/>
<proteinExistence type="predicted"/>
<dbReference type="PANTHER" id="PTHR35340">
    <property type="entry name" value="PQQ ENZYME REPEAT PROTEIN-RELATED"/>
    <property type="match status" value="1"/>
</dbReference>
<dbReference type="Proteomes" id="UP000030786">
    <property type="component" value="Chromosome"/>
</dbReference>
<evidence type="ECO:0000313" key="1">
    <source>
        <dbReference type="EMBL" id="AIZ42162.1"/>
    </source>
</evidence>
<dbReference type="SUPFAM" id="SSF50969">
    <property type="entry name" value="YVTN repeat-like/Quinoprotein amine dehydrogenase"/>
    <property type="match status" value="1"/>
</dbReference>
<organism evidence="1 2">
    <name type="scientific">Cellulophaga baltica 18</name>
    <dbReference type="NCBI Taxonomy" id="1348584"/>
    <lineage>
        <taxon>Bacteria</taxon>
        <taxon>Pseudomonadati</taxon>
        <taxon>Bacteroidota</taxon>
        <taxon>Flavobacteriia</taxon>
        <taxon>Flavobacteriales</taxon>
        <taxon>Flavobacteriaceae</taxon>
        <taxon>Cellulophaga</taxon>
    </lineage>
</organism>
<dbReference type="EMBL" id="CP009976">
    <property type="protein sequence ID" value="AIZ42162.1"/>
    <property type="molecule type" value="Genomic_DNA"/>
</dbReference>
<dbReference type="InterPro" id="IPR011044">
    <property type="entry name" value="Quino_amine_DH_bsu"/>
</dbReference>
<sequence>MRYIFTLSMLIFLLIVGCKKDTEIASNVIDEEIRDMDIISVDLSENIEVYNAKLVSDNIVLVIENGGKSAYLLNKEGFKLYTWDFELNLGNDLQLLPTGQILGIFKSEEPSFTFGGYGGVIQMINADSSIEWEFIYSSEDYIAHHDIEILPNGNILILAWERISMETAASFGVFVEHDLYTEKLIEVDYETKDIVWQWRAWDHMIQDVNTGFESFAAISEHPNKIDINYYDEPSGDIMHANAIEYDSSRDIIYLSVNYYNEVWVLDHSTTTLEASGALGGSYGLGGDLIYRFGNPEAYDNLNGNTILDRNHFPNIIDEGLPGEGNLMIYNNGRTSGQSTVYELEMPEVFNLQANTDNEPKIVWSFTDADLFSERISGAVRLLNGNTLICEGDYGLWEITVEGEIVWKYKEEGSFWRSYSFETNNPILPILGI</sequence>
<dbReference type="GO" id="GO:0004062">
    <property type="term" value="F:aryl sulfotransferase activity"/>
    <property type="evidence" value="ECO:0007669"/>
    <property type="project" value="InterPro"/>
</dbReference>
<gene>
    <name evidence="1" type="ORF">M666_11510</name>
</gene>
<dbReference type="RefSeq" id="WP_039325675.1">
    <property type="nucleotide sequence ID" value="NZ_CP009976.1"/>
</dbReference>
<dbReference type="Pfam" id="PF05935">
    <property type="entry name" value="Arylsulfotrans"/>
    <property type="match status" value="1"/>
</dbReference>
<dbReference type="InterPro" id="IPR010262">
    <property type="entry name" value="Arylsulfotransferase_bact"/>
</dbReference>
<dbReference type="PANTHER" id="PTHR35340:SF5">
    <property type="entry name" value="ASST-DOMAIN-CONTAINING PROTEIN"/>
    <property type="match status" value="1"/>
</dbReference>
<accession>A0AAU8RFB0</accession>
<dbReference type="AlphaFoldDB" id="A0AAU8RFB0"/>
<name>A0AAU8RFB0_9FLAO</name>
<dbReference type="PROSITE" id="PS51257">
    <property type="entry name" value="PROKAR_LIPOPROTEIN"/>
    <property type="match status" value="1"/>
</dbReference>
<protein>
    <recommendedName>
        <fullName evidence="3">Arylsulfotransferase (ASST)</fullName>
    </recommendedName>
</protein>